<evidence type="ECO:0000313" key="1">
    <source>
        <dbReference type="EMBL" id="KAJ9112569.1"/>
    </source>
</evidence>
<protein>
    <submittedName>
        <fullName evidence="1">Uncharacterized protein</fullName>
    </submittedName>
</protein>
<reference evidence="1" key="1">
    <citation type="submission" date="2023-04" db="EMBL/GenBank/DDBJ databases">
        <title>Draft Genome sequencing of Naganishia species isolated from polar environments using Oxford Nanopore Technology.</title>
        <authorList>
            <person name="Leo P."/>
            <person name="Venkateswaran K."/>
        </authorList>
    </citation>
    <scope>NUCLEOTIDE SEQUENCE</scope>
    <source>
        <strain evidence="1">MNA-CCFEE 5261</strain>
    </source>
</reference>
<keyword evidence="2" id="KW-1185">Reference proteome</keyword>
<evidence type="ECO:0000313" key="2">
    <source>
        <dbReference type="Proteomes" id="UP001241377"/>
    </source>
</evidence>
<proteinExistence type="predicted"/>
<name>A0ACC2WLG8_9TREE</name>
<sequence>MKKKEREHALEKNTQVLQDRVSQLQREVESLRKENGWLRALVINGAPQPLSSPELAGASLSAASTSKTASRE</sequence>
<dbReference type="Proteomes" id="UP001241377">
    <property type="component" value="Unassembled WGS sequence"/>
</dbReference>
<dbReference type="EMBL" id="JASBWR010000004">
    <property type="protein sequence ID" value="KAJ9112569.1"/>
    <property type="molecule type" value="Genomic_DNA"/>
</dbReference>
<organism evidence="1 2">
    <name type="scientific">Naganishia cerealis</name>
    <dbReference type="NCBI Taxonomy" id="610337"/>
    <lineage>
        <taxon>Eukaryota</taxon>
        <taxon>Fungi</taxon>
        <taxon>Dikarya</taxon>
        <taxon>Basidiomycota</taxon>
        <taxon>Agaricomycotina</taxon>
        <taxon>Tremellomycetes</taxon>
        <taxon>Filobasidiales</taxon>
        <taxon>Filobasidiaceae</taxon>
        <taxon>Naganishia</taxon>
    </lineage>
</organism>
<accession>A0ACC2WLG8</accession>
<comment type="caution">
    <text evidence="1">The sequence shown here is derived from an EMBL/GenBank/DDBJ whole genome shotgun (WGS) entry which is preliminary data.</text>
</comment>
<gene>
    <name evidence="1" type="ORF">QFC19_000586</name>
</gene>